<dbReference type="Proteomes" id="UP000006038">
    <property type="component" value="Chromosome 4"/>
</dbReference>
<dbReference type="AlphaFoldDB" id="J3LVP5"/>
<dbReference type="Gramene" id="OB04G12200.1">
    <property type="protein sequence ID" value="OB04G12200.1"/>
    <property type="gene ID" value="OB04G12200"/>
</dbReference>
<dbReference type="EnsemblPlants" id="OB04G12200.1">
    <property type="protein sequence ID" value="OB04G12200.1"/>
    <property type="gene ID" value="OB04G12200"/>
</dbReference>
<reference evidence="1" key="2">
    <citation type="submission" date="2013-04" db="UniProtKB">
        <authorList>
            <consortium name="EnsemblPlants"/>
        </authorList>
    </citation>
    <scope>IDENTIFICATION</scope>
</reference>
<sequence length="162" mass="18371">MAVCEASRTLCSTLHHCHLGHGATQWWPGASPLASPHMSSRTRLSDCPIHLNQKIHIFLSIVLWNLHDTLGLEWRTQITRRDASIIAHAVLLQQVLCSLILLSYGTACLCTECIEEYEGHNPSWPVFIVKTLKREYMLDNPLNLHRWTVLFFALCSLQAVMG</sequence>
<dbReference type="HOGENOM" id="CLU_1637994_0_0_1"/>
<keyword evidence="2" id="KW-1185">Reference proteome</keyword>
<name>J3LVP5_ORYBR</name>
<evidence type="ECO:0000313" key="2">
    <source>
        <dbReference type="Proteomes" id="UP000006038"/>
    </source>
</evidence>
<protein>
    <submittedName>
        <fullName evidence="1">Uncharacterized protein</fullName>
    </submittedName>
</protein>
<evidence type="ECO:0000313" key="1">
    <source>
        <dbReference type="EnsemblPlants" id="OB04G12200.1"/>
    </source>
</evidence>
<proteinExistence type="predicted"/>
<accession>J3LVP5</accession>
<reference evidence="1" key="1">
    <citation type="journal article" date="2013" name="Nat. Commun.">
        <title>Whole-genome sequencing of Oryza brachyantha reveals mechanisms underlying Oryza genome evolution.</title>
        <authorList>
            <person name="Chen J."/>
            <person name="Huang Q."/>
            <person name="Gao D."/>
            <person name="Wang J."/>
            <person name="Lang Y."/>
            <person name="Liu T."/>
            <person name="Li B."/>
            <person name="Bai Z."/>
            <person name="Luis Goicoechea J."/>
            <person name="Liang C."/>
            <person name="Chen C."/>
            <person name="Zhang W."/>
            <person name="Sun S."/>
            <person name="Liao Y."/>
            <person name="Zhang X."/>
            <person name="Yang L."/>
            <person name="Song C."/>
            <person name="Wang M."/>
            <person name="Shi J."/>
            <person name="Liu G."/>
            <person name="Liu J."/>
            <person name="Zhou H."/>
            <person name="Zhou W."/>
            <person name="Yu Q."/>
            <person name="An N."/>
            <person name="Chen Y."/>
            <person name="Cai Q."/>
            <person name="Wang B."/>
            <person name="Liu B."/>
            <person name="Min J."/>
            <person name="Huang Y."/>
            <person name="Wu H."/>
            <person name="Li Z."/>
            <person name="Zhang Y."/>
            <person name="Yin Y."/>
            <person name="Song W."/>
            <person name="Jiang J."/>
            <person name="Jackson S.A."/>
            <person name="Wing R.A."/>
            <person name="Wang J."/>
            <person name="Chen M."/>
        </authorList>
    </citation>
    <scope>NUCLEOTIDE SEQUENCE [LARGE SCALE GENOMIC DNA]</scope>
    <source>
        <strain evidence="1">cv. IRGC 101232</strain>
    </source>
</reference>
<organism evidence="1">
    <name type="scientific">Oryza brachyantha</name>
    <name type="common">malo sina</name>
    <dbReference type="NCBI Taxonomy" id="4533"/>
    <lineage>
        <taxon>Eukaryota</taxon>
        <taxon>Viridiplantae</taxon>
        <taxon>Streptophyta</taxon>
        <taxon>Embryophyta</taxon>
        <taxon>Tracheophyta</taxon>
        <taxon>Spermatophyta</taxon>
        <taxon>Magnoliopsida</taxon>
        <taxon>Liliopsida</taxon>
        <taxon>Poales</taxon>
        <taxon>Poaceae</taxon>
        <taxon>BOP clade</taxon>
        <taxon>Oryzoideae</taxon>
        <taxon>Oryzeae</taxon>
        <taxon>Oryzinae</taxon>
        <taxon>Oryza</taxon>
    </lineage>
</organism>